<reference evidence="1 2" key="1">
    <citation type="journal article" date="2018" name="Front. Microbiol.">
        <title>Genomic and genetic insights into a cosmopolitan fungus, Paecilomyces variotii (Eurotiales).</title>
        <authorList>
            <person name="Urquhart A.S."/>
            <person name="Mondo S.J."/>
            <person name="Makela M.R."/>
            <person name="Hane J.K."/>
            <person name="Wiebenga A."/>
            <person name="He G."/>
            <person name="Mihaltcheva S."/>
            <person name="Pangilinan J."/>
            <person name="Lipzen A."/>
            <person name="Barry K."/>
            <person name="de Vries R.P."/>
            <person name="Grigoriev I.V."/>
            <person name="Idnurm A."/>
        </authorList>
    </citation>
    <scope>NUCLEOTIDE SEQUENCE [LARGE SCALE GENOMIC DNA]</scope>
    <source>
        <strain evidence="1 2">CBS 101075</strain>
    </source>
</reference>
<comment type="caution">
    <text evidence="1">The sequence shown here is derived from an EMBL/GenBank/DDBJ whole genome shotgun (WGS) entry which is preliminary data.</text>
</comment>
<evidence type="ECO:0000313" key="2">
    <source>
        <dbReference type="Proteomes" id="UP000283841"/>
    </source>
</evidence>
<dbReference type="Proteomes" id="UP000283841">
    <property type="component" value="Unassembled WGS sequence"/>
</dbReference>
<keyword evidence="2" id="KW-1185">Reference proteome</keyword>
<proteinExistence type="predicted"/>
<name>A0A443I8A2_BYSSP</name>
<evidence type="ECO:0000313" key="1">
    <source>
        <dbReference type="EMBL" id="RWR00298.1"/>
    </source>
</evidence>
<accession>A0A443I8A2</accession>
<dbReference type="EMBL" id="RCNU01000001">
    <property type="protein sequence ID" value="RWR00298.1"/>
    <property type="molecule type" value="Genomic_DNA"/>
</dbReference>
<organism evidence="1 2">
    <name type="scientific">Byssochlamys spectabilis</name>
    <name type="common">Paecilomyces variotii</name>
    <dbReference type="NCBI Taxonomy" id="264951"/>
    <lineage>
        <taxon>Eukaryota</taxon>
        <taxon>Fungi</taxon>
        <taxon>Dikarya</taxon>
        <taxon>Ascomycota</taxon>
        <taxon>Pezizomycotina</taxon>
        <taxon>Eurotiomycetes</taxon>
        <taxon>Eurotiomycetidae</taxon>
        <taxon>Eurotiales</taxon>
        <taxon>Thermoascaceae</taxon>
        <taxon>Paecilomyces</taxon>
    </lineage>
</organism>
<protein>
    <submittedName>
        <fullName evidence="1">Uncharacterized protein</fullName>
    </submittedName>
</protein>
<dbReference type="VEuPathDB" id="FungiDB:C8Q69DRAFT_441335"/>
<dbReference type="AlphaFoldDB" id="A0A443I8A2"/>
<dbReference type="GeneID" id="39598015"/>
<sequence>MAQSAVGRLFRCQSCLRQSVSSPFRQTRSYSKNAIPSFSQTSSAELDQALHRFREELFVPFSLGIQQRKLIFRQKYSGRLEEEPVAVTIGDNEQFLLRPMDHMTRPRKVEISDVVKLMKTTKDWQNIIPFLIGLRTAKRYLDNDRWEWLMRKAAEADALGIMLECAKQSEKTGLRLNDAGVAGKYFYGLHKKAQAADFKGPATTKALSLAQQAVQLMEAPEHVEHDIAKDPRRRPAVIGVLLELSAARALNEFEGRDEGDQVASYARRLLATWPLGSFDAEITNWYNIEDMLQQNIPIYNGIKLALQVNGIASNKALSSELKDRADKLSKLITKQKKNAPEKVKERPTEGYKQLLQFF</sequence>
<gene>
    <name evidence="1" type="ORF">C8Q69DRAFT_441335</name>
</gene>
<dbReference type="RefSeq" id="XP_028489942.1">
    <property type="nucleotide sequence ID" value="XM_028628738.1"/>
</dbReference>